<dbReference type="Proteomes" id="UP001492380">
    <property type="component" value="Unassembled WGS sequence"/>
</dbReference>
<evidence type="ECO:0000256" key="1">
    <source>
        <dbReference type="SAM" id="SignalP"/>
    </source>
</evidence>
<feature type="chain" id="PRO_5046184536" description="Secreted protein" evidence="1">
    <location>
        <begin position="23"/>
        <end position="134"/>
    </location>
</feature>
<evidence type="ECO:0000313" key="3">
    <source>
        <dbReference type="Proteomes" id="UP001492380"/>
    </source>
</evidence>
<keyword evidence="3" id="KW-1185">Reference proteome</keyword>
<reference evidence="2 3" key="1">
    <citation type="submission" date="2024-04" db="EMBL/GenBank/DDBJ databases">
        <title>Phyllosticta paracitricarpa is synonymous to the EU quarantine fungus P. citricarpa based on phylogenomic analyses.</title>
        <authorList>
            <consortium name="Lawrence Berkeley National Laboratory"/>
            <person name="Van Ingen-Buijs V.A."/>
            <person name="Van Westerhoven A.C."/>
            <person name="Haridas S."/>
            <person name="Skiadas P."/>
            <person name="Martin F."/>
            <person name="Groenewald J.Z."/>
            <person name="Crous P.W."/>
            <person name="Seidl M.F."/>
        </authorList>
    </citation>
    <scope>NUCLEOTIDE SEQUENCE [LARGE SCALE GENOMIC DNA]</scope>
    <source>
        <strain evidence="2 3">CBS 123374</strain>
    </source>
</reference>
<organism evidence="2 3">
    <name type="scientific">Phyllosticta capitalensis</name>
    <dbReference type="NCBI Taxonomy" id="121624"/>
    <lineage>
        <taxon>Eukaryota</taxon>
        <taxon>Fungi</taxon>
        <taxon>Dikarya</taxon>
        <taxon>Ascomycota</taxon>
        <taxon>Pezizomycotina</taxon>
        <taxon>Dothideomycetes</taxon>
        <taxon>Dothideomycetes incertae sedis</taxon>
        <taxon>Botryosphaeriales</taxon>
        <taxon>Phyllostictaceae</taxon>
        <taxon>Phyllosticta</taxon>
    </lineage>
</organism>
<accession>A0ABR1YTQ1</accession>
<name>A0ABR1YTQ1_9PEZI</name>
<feature type="signal peptide" evidence="1">
    <location>
        <begin position="1"/>
        <end position="22"/>
    </location>
</feature>
<gene>
    <name evidence="2" type="ORF">HDK90DRAFT_483026</name>
</gene>
<evidence type="ECO:0000313" key="2">
    <source>
        <dbReference type="EMBL" id="KAK8238352.1"/>
    </source>
</evidence>
<protein>
    <recommendedName>
        <fullName evidence="4">Secreted protein</fullName>
    </recommendedName>
</protein>
<evidence type="ECO:0008006" key="4">
    <source>
        <dbReference type="Google" id="ProtNLM"/>
    </source>
</evidence>
<keyword evidence="1" id="KW-0732">Signal</keyword>
<dbReference type="EMBL" id="JBBWRZ010000004">
    <property type="protein sequence ID" value="KAK8238352.1"/>
    <property type="molecule type" value="Genomic_DNA"/>
</dbReference>
<sequence length="134" mass="14747">MRALRLFLHFFVFFVVLSSTSTCCCWGYHNTMRKTPCADFSPSVSAELTPIVPPCKKEKRKNSKGKCKPQEATHKLLTEPVSSDLWRDFFFCCFLIFVAKKLSCQGGKVQVATPGEAAAPTSTGGCNTSLVNVS</sequence>
<proteinExistence type="predicted"/>
<comment type="caution">
    <text evidence="2">The sequence shown here is derived from an EMBL/GenBank/DDBJ whole genome shotgun (WGS) entry which is preliminary data.</text>
</comment>